<proteinExistence type="predicted"/>
<keyword evidence="2" id="KW-1185">Reference proteome</keyword>
<protein>
    <submittedName>
        <fullName evidence="1">Uncharacterized protein</fullName>
    </submittedName>
</protein>
<dbReference type="Proteomes" id="UP001227268">
    <property type="component" value="Unassembled WGS sequence"/>
</dbReference>
<name>A0ACC2W794_9TREE</name>
<dbReference type="EMBL" id="JASBWT010000002">
    <property type="protein sequence ID" value="KAJ9107619.1"/>
    <property type="molecule type" value="Genomic_DNA"/>
</dbReference>
<evidence type="ECO:0000313" key="2">
    <source>
        <dbReference type="Proteomes" id="UP001227268"/>
    </source>
</evidence>
<evidence type="ECO:0000313" key="1">
    <source>
        <dbReference type="EMBL" id="KAJ9107619.1"/>
    </source>
</evidence>
<accession>A0ACC2W794</accession>
<reference evidence="1" key="1">
    <citation type="submission" date="2023-04" db="EMBL/GenBank/DDBJ databases">
        <title>Draft Genome sequencing of Naganishia species isolated from polar environments using Oxford Nanopore Technology.</title>
        <authorList>
            <person name="Leo P."/>
            <person name="Venkateswaran K."/>
        </authorList>
    </citation>
    <scope>NUCLEOTIDE SEQUENCE</scope>
    <source>
        <strain evidence="1">MNA-CCFEE 5423</strain>
    </source>
</reference>
<gene>
    <name evidence="1" type="ORF">QFC21_001078</name>
</gene>
<organism evidence="1 2">
    <name type="scientific">Naganishia friedmannii</name>
    <dbReference type="NCBI Taxonomy" id="89922"/>
    <lineage>
        <taxon>Eukaryota</taxon>
        <taxon>Fungi</taxon>
        <taxon>Dikarya</taxon>
        <taxon>Basidiomycota</taxon>
        <taxon>Agaricomycotina</taxon>
        <taxon>Tremellomycetes</taxon>
        <taxon>Filobasidiales</taxon>
        <taxon>Filobasidiaceae</taxon>
        <taxon>Naganishia</taxon>
    </lineage>
</organism>
<sequence>MVAATLQDSFFGLLCHTLTRGKLFPFPEETADFRLPKRYQRDARTGAQLAAREQRIEKQRKAKKYRDSILKEREEKPIRIAPVLPPSVEEGYGKLTDEERQRQLAQIDRSEKPIAIAQVVPEKSRLRRNERTNSDDSERTRVTASQEDPEEGLELGDEEDPDVVDWYGPEIPAIGRTVPYIITLALFCILQVPTIFVTNFAGFCVLRFLARFCGSPPLATGGASVADMYGPKTRPYAMGLWGLSAAAGPALGPVWGSFAVQAKGWRWSFWTMLWLSGASLIVLIFFLPETSSMNILVRRARRLRKLTGNEKLKSGGEIQQAEMTGKDIATMTMWRPFELNFTQPIVFLLNLYISFIYAILYSWFEVFPLIYQETYGFGLGVAGLPYLALLVGSIIGYVGFCVWHKYYWIKMYDEQNGQIKPEERLPPVIIAAFCYPICLICVGWTAGRTHWAAPLVFSAFFGVGTTLAFQGILNYLTDTYVLYAASVLAANDFMRSAFGAGAPLFSHGLFVNLGIDWGCTLLGLVSVLFIPLPFILYKYGHIARQKSSKAQS</sequence>
<comment type="caution">
    <text evidence="1">The sequence shown here is derived from an EMBL/GenBank/DDBJ whole genome shotgun (WGS) entry which is preliminary data.</text>
</comment>